<reference evidence="3 4" key="1">
    <citation type="submission" date="2017-01" db="EMBL/GenBank/DDBJ databases">
        <authorList>
            <person name="Varghese N."/>
            <person name="Submissions S."/>
        </authorList>
    </citation>
    <scope>NUCLEOTIDE SEQUENCE [LARGE SCALE GENOMIC DNA]</scope>
    <source>
        <strain evidence="3 4">DSM 2061</strain>
    </source>
</reference>
<comment type="caution">
    <text evidence="3">The sequence shown here is derived from an EMBL/GenBank/DDBJ whole genome shotgun (WGS) entry which is preliminary data.</text>
</comment>
<feature type="compositionally biased region" description="Basic residues" evidence="2">
    <location>
        <begin position="214"/>
        <end position="227"/>
    </location>
</feature>
<dbReference type="EMBL" id="FTOB01000017">
    <property type="protein sequence ID" value="SIT15982.1"/>
    <property type="molecule type" value="Genomic_DNA"/>
</dbReference>
<feature type="compositionally biased region" description="Polar residues" evidence="2">
    <location>
        <begin position="194"/>
        <end position="206"/>
    </location>
</feature>
<evidence type="ECO:0000313" key="3">
    <source>
        <dbReference type="EMBL" id="SIT15982.1"/>
    </source>
</evidence>
<dbReference type="Proteomes" id="UP000185728">
    <property type="component" value="Unassembled WGS sequence"/>
</dbReference>
<evidence type="ECO:0000256" key="1">
    <source>
        <dbReference type="SAM" id="Coils"/>
    </source>
</evidence>
<feature type="coiled-coil region" evidence="1">
    <location>
        <begin position="30"/>
        <end position="78"/>
    </location>
</feature>
<organism evidence="3 4">
    <name type="scientific">Zobellia uliginosa</name>
    <dbReference type="NCBI Taxonomy" id="143224"/>
    <lineage>
        <taxon>Bacteria</taxon>
        <taxon>Pseudomonadati</taxon>
        <taxon>Bacteroidota</taxon>
        <taxon>Flavobacteriia</taxon>
        <taxon>Flavobacteriales</taxon>
        <taxon>Flavobacteriaceae</taxon>
        <taxon>Zobellia</taxon>
    </lineage>
</organism>
<proteinExistence type="predicted"/>
<evidence type="ECO:0000256" key="2">
    <source>
        <dbReference type="SAM" id="MobiDB-lite"/>
    </source>
</evidence>
<feature type="compositionally biased region" description="Basic and acidic residues" evidence="2">
    <location>
        <begin position="136"/>
        <end position="152"/>
    </location>
</feature>
<feature type="compositionally biased region" description="Basic and acidic residues" evidence="2">
    <location>
        <begin position="163"/>
        <end position="191"/>
    </location>
</feature>
<accession>A0ABY1L2A8</accession>
<feature type="region of interest" description="Disordered" evidence="2">
    <location>
        <begin position="107"/>
        <end position="227"/>
    </location>
</feature>
<protein>
    <submittedName>
        <fullName evidence="3">Uncharacterized protein</fullName>
    </submittedName>
</protein>
<dbReference type="RefSeq" id="WP_076457278.1">
    <property type="nucleotide sequence ID" value="NZ_FTOB01000017.1"/>
</dbReference>
<evidence type="ECO:0000313" key="4">
    <source>
        <dbReference type="Proteomes" id="UP000185728"/>
    </source>
</evidence>
<name>A0ABY1L2A8_9FLAO</name>
<keyword evidence="4" id="KW-1185">Reference proteome</keyword>
<gene>
    <name evidence="3" type="ORF">SAMN05421766_1173</name>
</gene>
<sequence length="227" mass="26384">MEENIPITAPGGEGSRQLTREHVKSFFNEHRKLEAEIAFIQLRNREQKQKLLNLKKKNRRLLKELAELTTRERLLQAQLNNLGIKQAGSRKPKGKFIEDLPEYRDPGLLPIDGLSPRPKDNNDQVKGLKNSVNTESKGDTKEDLPENKEHNPPKKRTKSFWSRLEHILIRSTKKQDPLKHRDREVIPKGKGESFSLQNLSKTPSEQKINEQTKQKRTSKKLRKNPIR</sequence>
<keyword evidence="1" id="KW-0175">Coiled coil</keyword>